<proteinExistence type="predicted"/>
<dbReference type="Proteomes" id="UP001153365">
    <property type="component" value="Unassembled WGS sequence"/>
</dbReference>
<comment type="caution">
    <text evidence="2">The sequence shown here is derived from an EMBL/GenBank/DDBJ whole genome shotgun (WGS) entry which is preliminary data.</text>
</comment>
<name>A0AAV0AG75_PHAPC</name>
<keyword evidence="3" id="KW-1185">Reference proteome</keyword>
<dbReference type="EMBL" id="CALTRL010000210">
    <property type="protein sequence ID" value="CAH7667171.1"/>
    <property type="molecule type" value="Genomic_DNA"/>
</dbReference>
<reference evidence="2" key="1">
    <citation type="submission" date="2022-06" db="EMBL/GenBank/DDBJ databases">
        <authorList>
            <consortium name="SYNGENTA / RWTH Aachen University"/>
        </authorList>
    </citation>
    <scope>NUCLEOTIDE SEQUENCE</scope>
</reference>
<sequence length="133" mass="14801">MAAKQPAVLKEDELAGTKRPDTPTEEMRQSETHTHSKETKCTGTWAVEIDWTMYRPARSASISRAAVLALTTSYGEKTRGDNTSKSGASLKLPSEMAYNRTERKETQVTCVLLVADREMGGIKHLRFTRLKGL</sequence>
<evidence type="ECO:0000313" key="2">
    <source>
        <dbReference type="EMBL" id="CAH7667171.1"/>
    </source>
</evidence>
<evidence type="ECO:0000313" key="3">
    <source>
        <dbReference type="Proteomes" id="UP001153365"/>
    </source>
</evidence>
<organism evidence="2 3">
    <name type="scientific">Phakopsora pachyrhizi</name>
    <name type="common">Asian soybean rust disease fungus</name>
    <dbReference type="NCBI Taxonomy" id="170000"/>
    <lineage>
        <taxon>Eukaryota</taxon>
        <taxon>Fungi</taxon>
        <taxon>Dikarya</taxon>
        <taxon>Basidiomycota</taxon>
        <taxon>Pucciniomycotina</taxon>
        <taxon>Pucciniomycetes</taxon>
        <taxon>Pucciniales</taxon>
        <taxon>Phakopsoraceae</taxon>
        <taxon>Phakopsora</taxon>
    </lineage>
</organism>
<dbReference type="AlphaFoldDB" id="A0AAV0AG75"/>
<evidence type="ECO:0000256" key="1">
    <source>
        <dbReference type="SAM" id="MobiDB-lite"/>
    </source>
</evidence>
<feature type="region of interest" description="Disordered" evidence="1">
    <location>
        <begin position="1"/>
        <end position="39"/>
    </location>
</feature>
<gene>
    <name evidence="2" type="ORF">PPACK8108_LOCUS1562</name>
</gene>
<protein>
    <submittedName>
        <fullName evidence="2">Uncharacterized protein</fullName>
    </submittedName>
</protein>
<accession>A0AAV0AG75</accession>
<feature type="compositionally biased region" description="Basic and acidic residues" evidence="1">
    <location>
        <begin position="9"/>
        <end position="39"/>
    </location>
</feature>